<feature type="binding site" evidence="2">
    <location>
        <position position="241"/>
    </location>
    <ligand>
        <name>ATP</name>
        <dbReference type="ChEBI" id="CHEBI:30616"/>
    </ligand>
</feature>
<dbReference type="SUPFAM" id="SSF56042">
    <property type="entry name" value="PurM C-terminal domain-like"/>
    <property type="match status" value="1"/>
</dbReference>
<dbReference type="RefSeq" id="WP_121934425.1">
    <property type="nucleotide sequence ID" value="NZ_RDOJ01000007.1"/>
</dbReference>
<comment type="function">
    <text evidence="2">Catalyzes the ATP-dependent phosphorylation of thiamine-monophosphate (TMP) to form thiamine-pyrophosphate (TPP), the active form of vitamin B1.</text>
</comment>
<dbReference type="PANTHER" id="PTHR30270:SF0">
    <property type="entry name" value="THIAMINE-MONOPHOSPHATE KINASE"/>
    <property type="match status" value="1"/>
</dbReference>
<organism evidence="4 5">
    <name type="scientific">Faecalibacter macacae</name>
    <dbReference type="NCBI Taxonomy" id="1859289"/>
    <lineage>
        <taxon>Bacteria</taxon>
        <taxon>Pseudomonadati</taxon>
        <taxon>Bacteroidota</taxon>
        <taxon>Flavobacteriia</taxon>
        <taxon>Flavobacteriales</taxon>
        <taxon>Weeksellaceae</taxon>
        <taxon>Faecalibacter</taxon>
    </lineage>
</organism>
<feature type="binding site" evidence="2">
    <location>
        <position position="161"/>
    </location>
    <ligand>
        <name>ATP</name>
        <dbReference type="ChEBI" id="CHEBI:30616"/>
    </ligand>
</feature>
<dbReference type="AlphaFoldDB" id="A0A3L9MIL2"/>
<feature type="binding site" evidence="2">
    <location>
        <position position="56"/>
    </location>
    <ligand>
        <name>Mg(2+)</name>
        <dbReference type="ChEBI" id="CHEBI:18420"/>
        <label>4</label>
    </ligand>
</feature>
<keyword evidence="2" id="KW-0067">ATP-binding</keyword>
<dbReference type="SUPFAM" id="SSF55326">
    <property type="entry name" value="PurM N-terminal domain-like"/>
    <property type="match status" value="1"/>
</dbReference>
<dbReference type="InterPro" id="IPR016188">
    <property type="entry name" value="PurM-like_N"/>
</dbReference>
<dbReference type="EMBL" id="RDOJ01000007">
    <property type="protein sequence ID" value="RLZ10479.1"/>
    <property type="molecule type" value="Genomic_DNA"/>
</dbReference>
<dbReference type="Pfam" id="PF00586">
    <property type="entry name" value="AIRS"/>
    <property type="match status" value="1"/>
</dbReference>
<feature type="binding site" evidence="2">
    <location>
        <position position="58"/>
    </location>
    <ligand>
        <name>Mg(2+)</name>
        <dbReference type="ChEBI" id="CHEBI:18420"/>
        <label>1</label>
    </ligand>
</feature>
<proteinExistence type="inferred from homology"/>
<evidence type="ECO:0000256" key="2">
    <source>
        <dbReference type="HAMAP-Rule" id="MF_02128"/>
    </source>
</evidence>
<dbReference type="InterPro" id="IPR036676">
    <property type="entry name" value="PurM-like_C_sf"/>
</dbReference>
<sequence length="354" mass="38870">MLEDKKVSKTSLSEIGEFGLIEQIKEGFPIRLETSIKGIGDDAAVLDYGNEKTVVSTDMLVEGVNFSWSYMPLRHLGYKAVVTAISDILAMNAIPKQILVSLALSNRFTLEAVDEIYNGMKYACDKYEIDIVGGDTTSSVNGLVINMTALGSAKAEKISYRKGDVKENDLLVLSGDLGAAFLGLQVLEREAQVTKVNPDNQPDLEQYSYLVERQLKPEARLDIVKLLAEMEIVPTAMIDVSDGLSSEVIHLSKENNIGFNIYEEKIPLDPAVIRTAEEFQINPITCALSGGEDFELLFTIKQEDFEKIKANPYLTVIGHATATGAENYLITKGSEQMIPLTAQGWGTGEEESED</sequence>
<feature type="binding site" evidence="2">
    <location>
        <position position="42"/>
    </location>
    <ligand>
        <name>Mg(2+)</name>
        <dbReference type="ChEBI" id="CHEBI:18420"/>
        <label>3</label>
    </ligand>
</feature>
<dbReference type="UniPathway" id="UPA00060">
    <property type="reaction ID" value="UER00142"/>
</dbReference>
<dbReference type="CDD" id="cd02194">
    <property type="entry name" value="ThiL"/>
    <property type="match status" value="1"/>
</dbReference>
<dbReference type="HAMAP" id="MF_02128">
    <property type="entry name" value="TMP_kinase"/>
    <property type="match status" value="1"/>
</dbReference>
<dbReference type="GO" id="GO:0009229">
    <property type="term" value="P:thiamine diphosphate biosynthetic process"/>
    <property type="evidence" value="ECO:0007669"/>
    <property type="project" value="UniProtKB-UniRule"/>
</dbReference>
<keyword evidence="2 4" id="KW-0808">Transferase</keyword>
<dbReference type="Gene3D" id="3.30.1330.10">
    <property type="entry name" value="PurM-like, N-terminal domain"/>
    <property type="match status" value="1"/>
</dbReference>
<comment type="miscellaneous">
    <text evidence="2">Reaction mechanism of ThiL seems to utilize a direct, inline transfer of the gamma-phosphate of ATP to TMP rather than a phosphorylated enzyme intermediate.</text>
</comment>
<gene>
    <name evidence="2 4" type="primary">thiL</name>
    <name evidence="4" type="ORF">EAH69_06725</name>
</gene>
<feature type="binding site" evidence="2">
    <location>
        <position position="58"/>
    </location>
    <ligand>
        <name>Mg(2+)</name>
        <dbReference type="ChEBI" id="CHEBI:18420"/>
        <label>2</label>
    </ligand>
</feature>
<keyword evidence="2" id="KW-0460">Magnesium</keyword>
<feature type="binding site" evidence="2">
    <location>
        <position position="87"/>
    </location>
    <ligand>
        <name>Mg(2+)</name>
        <dbReference type="ChEBI" id="CHEBI:18420"/>
        <label>3</label>
    </ligand>
</feature>
<keyword evidence="2" id="KW-0479">Metal-binding</keyword>
<comment type="caution">
    <text evidence="2">Lacks conserved residue(s) required for the propagation of feature annotation.</text>
</comment>
<dbReference type="OrthoDB" id="9802811at2"/>
<accession>A0A3L9MIL2</accession>
<keyword evidence="1 2" id="KW-0784">Thiamine biosynthesis</keyword>
<name>A0A3L9MIL2_9FLAO</name>
<dbReference type="GO" id="GO:0009228">
    <property type="term" value="P:thiamine biosynthetic process"/>
    <property type="evidence" value="ECO:0007669"/>
    <property type="project" value="UniProtKB-KW"/>
</dbReference>
<dbReference type="Proteomes" id="UP000275348">
    <property type="component" value="Unassembled WGS sequence"/>
</dbReference>
<dbReference type="GO" id="GO:0000287">
    <property type="term" value="F:magnesium ion binding"/>
    <property type="evidence" value="ECO:0007669"/>
    <property type="project" value="UniProtKB-UniRule"/>
</dbReference>
<feature type="binding site" evidence="2">
    <location>
        <position position="345"/>
    </location>
    <ligand>
        <name>substrate</name>
    </ligand>
</feature>
<keyword evidence="2" id="KW-0547">Nucleotide-binding</keyword>
<keyword evidence="2 4" id="KW-0418">Kinase</keyword>
<feature type="binding site" evidence="2">
    <location>
        <position position="242"/>
    </location>
    <ligand>
        <name>Mg(2+)</name>
        <dbReference type="ChEBI" id="CHEBI:18420"/>
        <label>5</label>
    </ligand>
</feature>
<evidence type="ECO:0000313" key="4">
    <source>
        <dbReference type="EMBL" id="RLZ10479.1"/>
    </source>
</evidence>
<protein>
    <recommendedName>
        <fullName evidence="2">Thiamine-monophosphate kinase</fullName>
        <shortName evidence="2">TMP kinase</shortName>
        <shortName evidence="2">Thiamine-phosphate kinase</shortName>
        <ecNumber evidence="2">2.7.4.16</ecNumber>
    </recommendedName>
</protein>
<feature type="binding site" evidence="2">
    <location>
        <position position="239"/>
    </location>
    <ligand>
        <name>Mg(2+)</name>
        <dbReference type="ChEBI" id="CHEBI:18420"/>
        <label>3</label>
    </ligand>
</feature>
<feature type="binding site" evidence="2">
    <location>
        <position position="117"/>
    </location>
    <ligand>
        <name>ATP</name>
        <dbReference type="ChEBI" id="CHEBI:30616"/>
    </ligand>
</feature>
<feature type="binding site" evidence="2">
    <location>
        <position position="87"/>
    </location>
    <ligand>
        <name>Mg(2+)</name>
        <dbReference type="ChEBI" id="CHEBI:18420"/>
        <label>4</label>
    </ligand>
</feature>
<dbReference type="GO" id="GO:0009030">
    <property type="term" value="F:thiamine-phosphate kinase activity"/>
    <property type="evidence" value="ECO:0007669"/>
    <property type="project" value="UniProtKB-UniRule"/>
</dbReference>
<comment type="catalytic activity">
    <reaction evidence="2">
        <text>thiamine phosphate + ATP = thiamine diphosphate + ADP</text>
        <dbReference type="Rhea" id="RHEA:15913"/>
        <dbReference type="ChEBI" id="CHEBI:30616"/>
        <dbReference type="ChEBI" id="CHEBI:37575"/>
        <dbReference type="ChEBI" id="CHEBI:58937"/>
        <dbReference type="ChEBI" id="CHEBI:456216"/>
        <dbReference type="EC" id="2.7.4.16"/>
    </reaction>
</comment>
<comment type="similarity">
    <text evidence="2">Belongs to the thiamine-monophosphate kinase family.</text>
</comment>
<dbReference type="InterPro" id="IPR006283">
    <property type="entry name" value="ThiL-like"/>
</dbReference>
<comment type="caution">
    <text evidence="4">The sequence shown here is derived from an EMBL/GenBank/DDBJ whole genome shotgun (WGS) entry which is preliminary data.</text>
</comment>
<reference evidence="4 5" key="1">
    <citation type="submission" date="2018-10" db="EMBL/GenBank/DDBJ databases">
        <authorList>
            <person name="Chen X."/>
        </authorList>
    </citation>
    <scope>NUCLEOTIDE SEQUENCE [LARGE SCALE GENOMIC DNA]</scope>
    <source>
        <strain evidence="4 5">YIM 102668</strain>
    </source>
</reference>
<dbReference type="EC" id="2.7.4.16" evidence="2"/>
<feature type="domain" description="PurM-like N-terminal" evidence="3">
    <location>
        <begin position="40"/>
        <end position="152"/>
    </location>
</feature>
<feature type="binding site" evidence="2">
    <location>
        <position position="42"/>
    </location>
    <ligand>
        <name>Mg(2+)</name>
        <dbReference type="ChEBI" id="CHEBI:18420"/>
        <label>4</label>
    </ligand>
</feature>
<dbReference type="PIRSF" id="PIRSF005303">
    <property type="entry name" value="Thiam_monoph_kin"/>
    <property type="match status" value="1"/>
</dbReference>
<keyword evidence="5" id="KW-1185">Reference proteome</keyword>
<evidence type="ECO:0000259" key="3">
    <source>
        <dbReference type="Pfam" id="PF00586"/>
    </source>
</evidence>
<dbReference type="GO" id="GO:0005524">
    <property type="term" value="F:ATP binding"/>
    <property type="evidence" value="ECO:0007669"/>
    <property type="project" value="UniProtKB-UniRule"/>
</dbReference>
<feature type="binding site" evidence="2">
    <location>
        <begin position="134"/>
        <end position="135"/>
    </location>
    <ligand>
        <name>ATP</name>
        <dbReference type="ChEBI" id="CHEBI:30616"/>
    </ligand>
</feature>
<comment type="pathway">
    <text evidence="2">Cofactor biosynthesis; thiamine diphosphate biosynthesis; thiamine diphosphate from thiamine phosphate: step 1/1.</text>
</comment>
<dbReference type="PANTHER" id="PTHR30270">
    <property type="entry name" value="THIAMINE-MONOPHOSPHATE KINASE"/>
    <property type="match status" value="1"/>
</dbReference>
<dbReference type="NCBIfam" id="TIGR01379">
    <property type="entry name" value="thiL"/>
    <property type="match status" value="1"/>
</dbReference>
<dbReference type="InterPro" id="IPR036921">
    <property type="entry name" value="PurM-like_N_sf"/>
</dbReference>
<feature type="binding site" evidence="2">
    <location>
        <position position="87"/>
    </location>
    <ligand>
        <name>Mg(2+)</name>
        <dbReference type="ChEBI" id="CHEBI:18420"/>
        <label>2</label>
    </ligand>
</feature>
<feature type="binding site" evidence="2">
    <location>
        <position position="57"/>
    </location>
    <ligand>
        <name>Mg(2+)</name>
        <dbReference type="ChEBI" id="CHEBI:18420"/>
        <label>1</label>
    </ligand>
</feature>
<feature type="binding site" evidence="2">
    <location>
        <position position="292"/>
    </location>
    <ligand>
        <name>substrate</name>
    </ligand>
</feature>
<dbReference type="Gene3D" id="3.90.650.10">
    <property type="entry name" value="PurM-like C-terminal domain"/>
    <property type="match status" value="1"/>
</dbReference>
<evidence type="ECO:0000256" key="1">
    <source>
        <dbReference type="ARBA" id="ARBA00022977"/>
    </source>
</evidence>
<evidence type="ECO:0000313" key="5">
    <source>
        <dbReference type="Proteomes" id="UP000275348"/>
    </source>
</evidence>
<feature type="binding site" evidence="2">
    <location>
        <position position="135"/>
    </location>
    <ligand>
        <name>Mg(2+)</name>
        <dbReference type="ChEBI" id="CHEBI:18420"/>
        <label>1</label>
    </ligand>
</feature>